<sequence length="194" mass="21171">MSREDHHFPQSGSPNNVGASSLAIAGHGARLHDDYDRFARKRAPTWRCRGRQGLILAGIGGHGARLHDGYDRIARKRAPTWRCCGRQGLILAGIGGHGARLPGGYDRIARKRAPIWRCRGRQGLVLAGDCWPWRTIAWRLRSHRPQAGSYMAVPWTTGADPCWRLAAMAHDCMTATIASPASGLLHGGAVDDRG</sequence>
<evidence type="ECO:0000313" key="3">
    <source>
        <dbReference type="Proteomes" id="UP000578688"/>
    </source>
</evidence>
<keyword evidence="3" id="KW-1185">Reference proteome</keyword>
<organism evidence="2 3">
    <name type="scientific">Phytopseudomonas flavescens</name>
    <dbReference type="NCBI Taxonomy" id="29435"/>
    <lineage>
        <taxon>Bacteria</taxon>
        <taxon>Pseudomonadati</taxon>
        <taxon>Pseudomonadota</taxon>
        <taxon>Gammaproteobacteria</taxon>
        <taxon>Pseudomonadales</taxon>
        <taxon>Pseudomonadaceae</taxon>
        <taxon>Phytopseudomonas</taxon>
    </lineage>
</organism>
<dbReference type="AlphaFoldDB" id="A0A7Z0BNW8"/>
<gene>
    <name evidence="2" type="ORF">FHR27_001935</name>
</gene>
<dbReference type="Proteomes" id="UP000578688">
    <property type="component" value="Unassembled WGS sequence"/>
</dbReference>
<evidence type="ECO:0000313" key="2">
    <source>
        <dbReference type="EMBL" id="NYH73325.1"/>
    </source>
</evidence>
<name>A0A7Z0BNW8_9GAMM</name>
<comment type="caution">
    <text evidence="2">The sequence shown here is derived from an EMBL/GenBank/DDBJ whole genome shotgun (WGS) entry which is preliminary data.</text>
</comment>
<proteinExistence type="predicted"/>
<feature type="region of interest" description="Disordered" evidence="1">
    <location>
        <begin position="1"/>
        <end position="20"/>
    </location>
</feature>
<dbReference type="EMBL" id="JACBYV010000001">
    <property type="protein sequence ID" value="NYH73325.1"/>
    <property type="molecule type" value="Genomic_DNA"/>
</dbReference>
<accession>A0A7Z0BNW8</accession>
<feature type="compositionally biased region" description="Polar residues" evidence="1">
    <location>
        <begin position="10"/>
        <end position="19"/>
    </location>
</feature>
<protein>
    <submittedName>
        <fullName evidence="2">Uncharacterized protein</fullName>
    </submittedName>
</protein>
<evidence type="ECO:0000256" key="1">
    <source>
        <dbReference type="SAM" id="MobiDB-lite"/>
    </source>
</evidence>
<reference evidence="2 3" key="1">
    <citation type="submission" date="2020-07" db="EMBL/GenBank/DDBJ databases">
        <title>Genomic analyses of the natural microbiome of Caenorhabditis elegans.</title>
        <authorList>
            <person name="Samuel B."/>
        </authorList>
    </citation>
    <scope>NUCLEOTIDE SEQUENCE [LARGE SCALE GENOMIC DNA]</scope>
    <source>
        <strain evidence="2 3">BIGb0408</strain>
    </source>
</reference>